<organism evidence="2 3">
    <name type="scientific">Rhizophagus clarus</name>
    <dbReference type="NCBI Taxonomy" id="94130"/>
    <lineage>
        <taxon>Eukaryota</taxon>
        <taxon>Fungi</taxon>
        <taxon>Fungi incertae sedis</taxon>
        <taxon>Mucoromycota</taxon>
        <taxon>Glomeromycotina</taxon>
        <taxon>Glomeromycetes</taxon>
        <taxon>Glomerales</taxon>
        <taxon>Glomeraceae</taxon>
        <taxon>Rhizophagus</taxon>
    </lineage>
</organism>
<comment type="caution">
    <text evidence="2">The sequence shown here is derived from an EMBL/GenBank/DDBJ whole genome shotgun (WGS) entry which is preliminary data.</text>
</comment>
<dbReference type="EMBL" id="BLAL01000160">
    <property type="protein sequence ID" value="GES86451.1"/>
    <property type="molecule type" value="Genomic_DNA"/>
</dbReference>
<feature type="coiled-coil region" evidence="1">
    <location>
        <begin position="170"/>
        <end position="197"/>
    </location>
</feature>
<sequence>MFSENFEKSDVVPPSNDIFHVTDDLKKILIYFKNCDTTSSIVPAIDVQVNKLRKQGIEFHSCLQKSIIQKILSDSAGKNVKETEEIKKTYESIRNELHRISEENYDSKVQDQRKLQLLKDKKEELEEGLKRLKRFSIIIFICGSVLLVPFGKEFLCSGISTMVILALLYANNLKTNIQKHEREINNLQKMIDSRKEITELAEIYKNLNPMIIQMNRFNTYWCMQYNAIVSLNTNLEKIDNKNITDNQTLKLVIESTKQRWEETKLSCGDYIRIVRRTITDVDNV</sequence>
<dbReference type="Proteomes" id="UP000615446">
    <property type="component" value="Unassembled WGS sequence"/>
</dbReference>
<evidence type="ECO:0000313" key="3">
    <source>
        <dbReference type="Proteomes" id="UP000615446"/>
    </source>
</evidence>
<reference evidence="2" key="1">
    <citation type="submission" date="2019-10" db="EMBL/GenBank/DDBJ databases">
        <title>Conservation and host-specific expression of non-tandemly repeated heterogenous ribosome RNA gene in arbuscular mycorrhizal fungi.</title>
        <authorList>
            <person name="Maeda T."/>
            <person name="Kobayashi Y."/>
            <person name="Nakagawa T."/>
            <person name="Ezawa T."/>
            <person name="Yamaguchi K."/>
            <person name="Bino T."/>
            <person name="Nishimoto Y."/>
            <person name="Shigenobu S."/>
            <person name="Kawaguchi M."/>
        </authorList>
    </citation>
    <scope>NUCLEOTIDE SEQUENCE</scope>
    <source>
        <strain evidence="2">HR1</strain>
    </source>
</reference>
<keyword evidence="1" id="KW-0175">Coiled coil</keyword>
<protein>
    <submittedName>
        <fullName evidence="2">Uncharacterized protein</fullName>
    </submittedName>
</protein>
<dbReference type="OrthoDB" id="2364256at2759"/>
<dbReference type="AlphaFoldDB" id="A0A8H3QNY6"/>
<evidence type="ECO:0000256" key="1">
    <source>
        <dbReference type="SAM" id="Coils"/>
    </source>
</evidence>
<feature type="coiled-coil region" evidence="1">
    <location>
        <begin position="83"/>
        <end position="135"/>
    </location>
</feature>
<gene>
    <name evidence="2" type="ORF">RCL2_001350700</name>
</gene>
<evidence type="ECO:0000313" key="2">
    <source>
        <dbReference type="EMBL" id="GES86451.1"/>
    </source>
</evidence>
<name>A0A8H3QNY6_9GLOM</name>
<accession>A0A8H3QNY6</accession>
<proteinExistence type="predicted"/>